<dbReference type="RefSeq" id="WP_366090097.1">
    <property type="nucleotide sequence ID" value="NZ_JBFASG010000039.1"/>
</dbReference>
<accession>A0ABV3J263</accession>
<proteinExistence type="predicted"/>
<dbReference type="Gene3D" id="3.30.530.20">
    <property type="match status" value="2"/>
</dbReference>
<organism evidence="2 3">
    <name type="scientific">Streptomyces roseoverticillatus</name>
    <dbReference type="NCBI Taxonomy" id="66429"/>
    <lineage>
        <taxon>Bacteria</taxon>
        <taxon>Bacillati</taxon>
        <taxon>Actinomycetota</taxon>
        <taxon>Actinomycetes</taxon>
        <taxon>Kitasatosporales</taxon>
        <taxon>Streptomycetaceae</taxon>
        <taxon>Streptomyces</taxon>
    </lineage>
</organism>
<gene>
    <name evidence="2" type="ORF">AB0L03_28820</name>
</gene>
<evidence type="ECO:0000256" key="1">
    <source>
        <dbReference type="SAM" id="MobiDB-lite"/>
    </source>
</evidence>
<keyword evidence="3" id="KW-1185">Reference proteome</keyword>
<dbReference type="CDD" id="cd08861">
    <property type="entry name" value="OtcD1_ARO-CYC_like"/>
    <property type="match status" value="1"/>
</dbReference>
<evidence type="ECO:0000313" key="2">
    <source>
        <dbReference type="EMBL" id="MEV4926781.1"/>
    </source>
</evidence>
<dbReference type="Proteomes" id="UP001552479">
    <property type="component" value="Unassembled WGS sequence"/>
</dbReference>
<reference evidence="2 3" key="1">
    <citation type="submission" date="2024-06" db="EMBL/GenBank/DDBJ databases">
        <title>The Natural Products Discovery Center: Release of the First 8490 Sequenced Strains for Exploring Actinobacteria Biosynthetic Diversity.</title>
        <authorList>
            <person name="Kalkreuter E."/>
            <person name="Kautsar S.A."/>
            <person name="Yang D."/>
            <person name="Bader C.D."/>
            <person name="Teijaro C.N."/>
            <person name="Fluegel L."/>
            <person name="Davis C.M."/>
            <person name="Simpson J.R."/>
            <person name="Lauterbach L."/>
            <person name="Steele A.D."/>
            <person name="Gui C."/>
            <person name="Meng S."/>
            <person name="Li G."/>
            <person name="Viehrig K."/>
            <person name="Ye F."/>
            <person name="Su P."/>
            <person name="Kiefer A.F."/>
            <person name="Nichols A."/>
            <person name="Cepeda A.J."/>
            <person name="Yan W."/>
            <person name="Fan B."/>
            <person name="Jiang Y."/>
            <person name="Adhikari A."/>
            <person name="Zheng C.-J."/>
            <person name="Schuster L."/>
            <person name="Cowan T.M."/>
            <person name="Smanski M.J."/>
            <person name="Chevrette M.G."/>
            <person name="De Carvalho L.P.S."/>
            <person name="Shen B."/>
        </authorList>
    </citation>
    <scope>NUCLEOTIDE SEQUENCE [LARGE SCALE GENOMIC DNA]</scope>
    <source>
        <strain evidence="2 3">NPDC053791</strain>
    </source>
</reference>
<evidence type="ECO:0000313" key="3">
    <source>
        <dbReference type="Proteomes" id="UP001552479"/>
    </source>
</evidence>
<dbReference type="Pfam" id="PF10604">
    <property type="entry name" value="Polyketide_cyc2"/>
    <property type="match status" value="1"/>
</dbReference>
<feature type="region of interest" description="Disordered" evidence="1">
    <location>
        <begin position="300"/>
        <end position="321"/>
    </location>
</feature>
<dbReference type="EMBL" id="JBFASG010000039">
    <property type="protein sequence ID" value="MEV4926781.1"/>
    <property type="molecule type" value="Genomic_DNA"/>
</dbReference>
<protein>
    <submittedName>
        <fullName evidence="2">SRPBCC family protein</fullName>
    </submittedName>
</protein>
<dbReference type="InterPro" id="IPR019587">
    <property type="entry name" value="Polyketide_cyclase/dehydratase"/>
</dbReference>
<name>A0ABV3J263_9ACTN</name>
<dbReference type="InterPro" id="IPR023393">
    <property type="entry name" value="START-like_dom_sf"/>
</dbReference>
<dbReference type="SUPFAM" id="SSF55961">
    <property type="entry name" value="Bet v1-like"/>
    <property type="match status" value="2"/>
</dbReference>
<comment type="caution">
    <text evidence="2">The sequence shown here is derived from an EMBL/GenBank/DDBJ whole genome shotgun (WGS) entry which is preliminary data.</text>
</comment>
<sequence length="321" mass="34707">MTIPDAALSHAITISAPPETVYELIADNTHTPRLSPTVVHIERLEGDDRGDVIQRWVMDNGAPRTWRVARTLDPEQGRISFDQLRAAPPVAAMHGEWSIRPAAGGQTRVELRHEWTLSGGDEETARRMAARMDAGITAQLRGLKRFAENLDAVTAHELAEETVVFVPGSVAEVSALLWDVERWPETLSGCRAVTVSAEAEGCVLAEIGTVPGPGAPEPHGGTARRCCVRPSESLIVWKQTEGLPEFYRSLRGAARLTPLPGGVEVRVSRTDSLDPVAVEAAGWTRRDVASRVEEFRSGGGLDPFTGIRRAEPLPGTASAPR</sequence>